<evidence type="ECO:0000256" key="1">
    <source>
        <dbReference type="SAM" id="Phobius"/>
    </source>
</evidence>
<evidence type="ECO:0000313" key="3">
    <source>
        <dbReference type="EMBL" id="MBF9220593.1"/>
    </source>
</evidence>
<sequence length="254" mass="28028">MEIVRKPLQGVGNIVRFNWHFYALAAAAALGLGAVWLAGPPVVRDWAPWLLAALLVPVVVSLAVSAYVYDFSGLYRLAWLPAAKAACPNILTVNAGFDEISAAIEQKYAPCDVQAVDFYDPARHTEVSIRRARRAYAPFPGTRAVDSRAALPWPDNSIDLAFAFLAAHEIRDPAERADFFRELRRVIKPDGQIIVTEHLRDAANFLAYTVGFLHFHSRRAWLRTFRSAGLAVAQEVAATPFITTFILRKNAGAA</sequence>
<evidence type="ECO:0000259" key="2">
    <source>
        <dbReference type="Pfam" id="PF08241"/>
    </source>
</evidence>
<dbReference type="InterPro" id="IPR029063">
    <property type="entry name" value="SAM-dependent_MTases_sf"/>
</dbReference>
<reference evidence="3 4" key="1">
    <citation type="submission" date="2020-11" db="EMBL/GenBank/DDBJ databases">
        <authorList>
            <person name="Kim M.K."/>
        </authorList>
    </citation>
    <scope>NUCLEOTIDE SEQUENCE [LARGE SCALE GENOMIC DNA]</scope>
    <source>
        <strain evidence="3 4">BT662</strain>
    </source>
</reference>
<keyword evidence="3" id="KW-0489">Methyltransferase</keyword>
<dbReference type="Pfam" id="PF08241">
    <property type="entry name" value="Methyltransf_11"/>
    <property type="match status" value="1"/>
</dbReference>
<dbReference type="GO" id="GO:0008168">
    <property type="term" value="F:methyltransferase activity"/>
    <property type="evidence" value="ECO:0007669"/>
    <property type="project" value="UniProtKB-KW"/>
</dbReference>
<keyword evidence="1" id="KW-1133">Transmembrane helix</keyword>
<feature type="transmembrane region" description="Helical" evidence="1">
    <location>
        <begin position="46"/>
        <end position="69"/>
    </location>
</feature>
<feature type="domain" description="Methyltransferase type 11" evidence="2">
    <location>
        <begin position="99"/>
        <end position="195"/>
    </location>
</feature>
<organism evidence="3 4">
    <name type="scientific">Hymenobacter ruricola</name>
    <dbReference type="NCBI Taxonomy" id="2791023"/>
    <lineage>
        <taxon>Bacteria</taxon>
        <taxon>Pseudomonadati</taxon>
        <taxon>Bacteroidota</taxon>
        <taxon>Cytophagia</taxon>
        <taxon>Cytophagales</taxon>
        <taxon>Hymenobacteraceae</taxon>
        <taxon>Hymenobacter</taxon>
    </lineage>
</organism>
<evidence type="ECO:0000313" key="4">
    <source>
        <dbReference type="Proteomes" id="UP000618931"/>
    </source>
</evidence>
<protein>
    <submittedName>
        <fullName evidence="3">Class I SAM-dependent methyltransferase</fullName>
    </submittedName>
</protein>
<dbReference type="Gene3D" id="3.40.50.150">
    <property type="entry name" value="Vaccinia Virus protein VP39"/>
    <property type="match status" value="1"/>
</dbReference>
<keyword evidence="3" id="KW-0808">Transferase</keyword>
<name>A0ABS0I0W7_9BACT</name>
<keyword evidence="1" id="KW-0472">Membrane</keyword>
<proteinExistence type="predicted"/>
<accession>A0ABS0I0W7</accession>
<dbReference type="EMBL" id="JADQDM010000002">
    <property type="protein sequence ID" value="MBF9220593.1"/>
    <property type="molecule type" value="Genomic_DNA"/>
</dbReference>
<dbReference type="SUPFAM" id="SSF53335">
    <property type="entry name" value="S-adenosyl-L-methionine-dependent methyltransferases"/>
    <property type="match status" value="1"/>
</dbReference>
<dbReference type="GO" id="GO:0032259">
    <property type="term" value="P:methylation"/>
    <property type="evidence" value="ECO:0007669"/>
    <property type="project" value="UniProtKB-KW"/>
</dbReference>
<comment type="caution">
    <text evidence="3">The sequence shown here is derived from an EMBL/GenBank/DDBJ whole genome shotgun (WGS) entry which is preliminary data.</text>
</comment>
<feature type="transmembrane region" description="Helical" evidence="1">
    <location>
        <begin position="21"/>
        <end position="40"/>
    </location>
</feature>
<keyword evidence="4" id="KW-1185">Reference proteome</keyword>
<keyword evidence="1" id="KW-0812">Transmembrane</keyword>
<dbReference type="InterPro" id="IPR013216">
    <property type="entry name" value="Methyltransf_11"/>
</dbReference>
<gene>
    <name evidence="3" type="ORF">I2H31_05705</name>
</gene>
<dbReference type="Proteomes" id="UP000618931">
    <property type="component" value="Unassembled WGS sequence"/>
</dbReference>